<sequence length="87" mass="9985">MTQASTRSDMRAAARKASSPDLLHLQELLSAFGRHGLHVPFERLEPILQEYQLLKEHRSLVNEVAHQHGPSHIQTMMGRPTRHERQS</sequence>
<accession>A0A7T2VZ76</accession>
<proteinExistence type="predicted"/>
<gene>
    <name evidence="2" type="ORF">I6G66_21160</name>
</gene>
<evidence type="ECO:0000256" key="1">
    <source>
        <dbReference type="SAM" id="MobiDB-lite"/>
    </source>
</evidence>
<evidence type="ECO:0000313" key="3">
    <source>
        <dbReference type="Proteomes" id="UP000594778"/>
    </source>
</evidence>
<dbReference type="AlphaFoldDB" id="A0A7T2VZ76"/>
<protein>
    <submittedName>
        <fullName evidence="2">Uncharacterized protein</fullName>
    </submittedName>
</protein>
<dbReference type="EMBL" id="CP065668">
    <property type="protein sequence ID" value="QPS06800.1"/>
    <property type="molecule type" value="Genomic_DNA"/>
</dbReference>
<name>A0A7T2VZ76_DELAC</name>
<feature type="region of interest" description="Disordered" evidence="1">
    <location>
        <begin position="65"/>
        <end position="87"/>
    </location>
</feature>
<evidence type="ECO:0000313" key="2">
    <source>
        <dbReference type="EMBL" id="QPS06800.1"/>
    </source>
</evidence>
<organism evidence="2 3">
    <name type="scientific">Delftia acidovorans</name>
    <name type="common">Pseudomonas acidovorans</name>
    <name type="synonym">Comamonas acidovorans</name>
    <dbReference type="NCBI Taxonomy" id="80866"/>
    <lineage>
        <taxon>Bacteria</taxon>
        <taxon>Pseudomonadati</taxon>
        <taxon>Pseudomonadota</taxon>
        <taxon>Betaproteobacteria</taxon>
        <taxon>Burkholderiales</taxon>
        <taxon>Comamonadaceae</taxon>
        <taxon>Delftia</taxon>
    </lineage>
</organism>
<dbReference type="Proteomes" id="UP000594778">
    <property type="component" value="Chromosome"/>
</dbReference>
<reference evidence="2 3" key="1">
    <citation type="submission" date="2020-12" db="EMBL/GenBank/DDBJ databases">
        <title>FDA dAtabase for Regulatory Grade micrObial Sequences (FDA-ARGOS): Supporting development and validation of Infectious Disease Dx tests.</title>
        <authorList>
            <person name="Sproer C."/>
            <person name="Gronow S."/>
            <person name="Severitt S."/>
            <person name="Schroder I."/>
            <person name="Tallon L."/>
            <person name="Sadzewicz L."/>
            <person name="Zhao X."/>
            <person name="Boylan J."/>
            <person name="Ott S."/>
            <person name="Bowen H."/>
            <person name="Vavikolanu K."/>
            <person name="Mehta A."/>
            <person name="Aluvathingal J."/>
            <person name="Nadendla S."/>
            <person name="Lowell S."/>
            <person name="Myers T."/>
            <person name="Yan Y."/>
            <person name="Sichtig H."/>
        </authorList>
    </citation>
    <scope>NUCLEOTIDE SEQUENCE [LARGE SCALE GENOMIC DNA]</scope>
    <source>
        <strain evidence="2 3">FDAARGOS_909</strain>
    </source>
</reference>